<protein>
    <submittedName>
        <fullName evidence="1">Uncharacterized protein</fullName>
    </submittedName>
</protein>
<accession>A0A8H6K0Q9</accession>
<sequence length="81" mass="8873">MWRGISVLPSLHSFNGFRPIPREVGAVVASPFETLCFFRLTGRCVLKKGSAALLCNVVIPVVLDKLPSGWLDGHSHLTRSI</sequence>
<reference evidence="1" key="1">
    <citation type="journal article" date="2020" name="Phytopathology">
        <title>Genome Sequence Resources of Colletotrichum truncatum, C. plurivorum, C. musicola, and C. sojae: Four Species Pathogenic to Soybean (Glycine max).</title>
        <authorList>
            <person name="Rogerio F."/>
            <person name="Boufleur T.R."/>
            <person name="Ciampi-Guillardi M."/>
            <person name="Sukno S.A."/>
            <person name="Thon M.R."/>
            <person name="Massola Junior N.S."/>
            <person name="Baroncelli R."/>
        </authorList>
    </citation>
    <scope>NUCLEOTIDE SEQUENCE</scope>
    <source>
        <strain evidence="1">LFN00145</strain>
    </source>
</reference>
<dbReference type="Proteomes" id="UP000654918">
    <property type="component" value="Unassembled WGS sequence"/>
</dbReference>
<evidence type="ECO:0000313" key="2">
    <source>
        <dbReference type="Proteomes" id="UP000654918"/>
    </source>
</evidence>
<comment type="caution">
    <text evidence="1">The sequence shown here is derived from an EMBL/GenBank/DDBJ whole genome shotgun (WGS) entry which is preliminary data.</text>
</comment>
<name>A0A8H6K0Q9_9PEZI</name>
<proteinExistence type="predicted"/>
<dbReference type="AlphaFoldDB" id="A0A8H6K0Q9"/>
<dbReference type="EMBL" id="WIGO01000232">
    <property type="protein sequence ID" value="KAF6822610.1"/>
    <property type="molecule type" value="Genomic_DNA"/>
</dbReference>
<keyword evidence="2" id="KW-1185">Reference proteome</keyword>
<evidence type="ECO:0000313" key="1">
    <source>
        <dbReference type="EMBL" id="KAF6822610.1"/>
    </source>
</evidence>
<organism evidence="1 2">
    <name type="scientific">Colletotrichum plurivorum</name>
    <dbReference type="NCBI Taxonomy" id="2175906"/>
    <lineage>
        <taxon>Eukaryota</taxon>
        <taxon>Fungi</taxon>
        <taxon>Dikarya</taxon>
        <taxon>Ascomycota</taxon>
        <taxon>Pezizomycotina</taxon>
        <taxon>Sordariomycetes</taxon>
        <taxon>Hypocreomycetidae</taxon>
        <taxon>Glomerellales</taxon>
        <taxon>Glomerellaceae</taxon>
        <taxon>Colletotrichum</taxon>
        <taxon>Colletotrichum orchidearum species complex</taxon>
    </lineage>
</organism>
<gene>
    <name evidence="1" type="ORF">CPLU01_11920</name>
</gene>